<gene>
    <name evidence="6" type="primary">ezrA</name>
    <name evidence="8" type="ORF">LR3_10330</name>
</gene>
<evidence type="ECO:0000256" key="5">
    <source>
        <dbReference type="ARBA" id="ARBA00023210"/>
    </source>
</evidence>
<evidence type="ECO:0000256" key="4">
    <source>
        <dbReference type="ARBA" id="ARBA00023136"/>
    </source>
</evidence>
<dbReference type="HAMAP" id="MF_00728">
    <property type="entry name" value="EzrA"/>
    <property type="match status" value="1"/>
</dbReference>
<evidence type="ECO:0000313" key="9">
    <source>
        <dbReference type="Proteomes" id="UP000027731"/>
    </source>
</evidence>
<dbReference type="Pfam" id="PF06160">
    <property type="entry name" value="EzrA"/>
    <property type="match status" value="1"/>
</dbReference>
<keyword evidence="6" id="KW-0132">Cell division</keyword>
<dbReference type="InterPro" id="IPR010379">
    <property type="entry name" value="EzrA"/>
</dbReference>
<dbReference type="Proteomes" id="UP000027731">
    <property type="component" value="Unassembled WGS sequence"/>
</dbReference>
<feature type="coiled-coil region" evidence="6">
    <location>
        <begin position="460"/>
        <end position="494"/>
    </location>
</feature>
<dbReference type="GO" id="GO:0005886">
    <property type="term" value="C:plasma membrane"/>
    <property type="evidence" value="ECO:0007669"/>
    <property type="project" value="UniProtKB-SubCell"/>
</dbReference>
<keyword evidence="5 6" id="KW-0717">Septation</keyword>
<keyword evidence="6" id="KW-1003">Cell membrane</keyword>
<keyword evidence="1 6" id="KW-0812">Transmembrane</keyword>
<feature type="coiled-coil region" evidence="6">
    <location>
        <begin position="110"/>
        <end position="216"/>
    </location>
</feature>
<reference evidence="8 9" key="1">
    <citation type="submission" date="2014-06" db="EMBL/GenBank/DDBJ databases">
        <title>Genetic determinant of reutericyclin biosynthesis of Lactobacillus reuteri.</title>
        <authorList>
            <person name="Lin X."/>
            <person name="Duar R."/>
            <person name="Walter J."/>
            <person name="Gaenzle M."/>
        </authorList>
    </citation>
    <scope>NUCLEOTIDE SEQUENCE [LARGE SCALE GENOMIC DNA]</scope>
    <source>
        <strain evidence="8 9">LTH2584</strain>
    </source>
</reference>
<dbReference type="PATRIC" id="fig|1598.90.peg.17"/>
<comment type="function">
    <text evidence="6">Negative regulator of FtsZ ring formation; modulates the frequency and position of FtsZ ring formation. Inhibits FtsZ ring formation at polar sites. Interacts either with FtsZ or with one of its binding partners to promote depolymerization.</text>
</comment>
<accession>A0A073K3Z0</accession>
<dbReference type="GO" id="GO:0000917">
    <property type="term" value="P:division septum assembly"/>
    <property type="evidence" value="ECO:0007669"/>
    <property type="project" value="UniProtKB-KW"/>
</dbReference>
<dbReference type="EMBL" id="JOSX01000002">
    <property type="protein sequence ID" value="KEK16761.1"/>
    <property type="molecule type" value="Genomic_DNA"/>
</dbReference>
<comment type="caution">
    <text evidence="8">The sequence shown here is derived from an EMBL/GenBank/DDBJ whole genome shotgun (WGS) entry which is preliminary data.</text>
</comment>
<keyword evidence="3 6" id="KW-0175">Coiled coil</keyword>
<dbReference type="NCBIfam" id="NF003409">
    <property type="entry name" value="PRK04778.1-3"/>
    <property type="match status" value="1"/>
</dbReference>
<comment type="similarity">
    <text evidence="6">Belongs to the EzrA family.</text>
</comment>
<feature type="transmembrane region" description="Helical" evidence="7">
    <location>
        <begin position="6"/>
        <end position="26"/>
    </location>
</feature>
<evidence type="ECO:0000256" key="6">
    <source>
        <dbReference type="HAMAP-Rule" id="MF_00728"/>
    </source>
</evidence>
<dbReference type="AlphaFoldDB" id="A0A073K3Z0"/>
<dbReference type="GO" id="GO:0000921">
    <property type="term" value="P:septin ring assembly"/>
    <property type="evidence" value="ECO:0007669"/>
    <property type="project" value="InterPro"/>
</dbReference>
<evidence type="ECO:0000256" key="3">
    <source>
        <dbReference type="ARBA" id="ARBA00023054"/>
    </source>
</evidence>
<feature type="coiled-coil region" evidence="6">
    <location>
        <begin position="395"/>
        <end position="429"/>
    </location>
</feature>
<feature type="topological domain" description="Extracellular" evidence="6">
    <location>
        <begin position="1"/>
        <end position="7"/>
    </location>
</feature>
<dbReference type="PROSITE" id="PS51257">
    <property type="entry name" value="PROKAR_LIPOPROTEIN"/>
    <property type="match status" value="1"/>
</dbReference>
<name>A0A073K3Z0_LIMRT</name>
<sequence length="570" mass="66644">MEKVVFQVLIGILIIVVAILACVYFYQRRAVKQINDLMESEKKLADQKVDQQIKNVEELQLIGDAKKQFETIKNKYEKQVRPAITAFNKRAPQLLADSRTSKLLTINTQIRDLQADLAKLTTTLQQIQKDLQHLRQQQHTHKQAVEQIKNKYRQFHRQLNEKSFEYGDSEKQLNSRLNELEDQFAQFTDLTNKGDIEAAQEILTNLQSENDKFEQDLKKIPQLYKPIATEFPEQLSELKSGYETLVKQNFHFTEKNIDKQIEQLQSKLDQTIDQLNNLQLDVVEQSNKDLSDQIDYLYGVMQKEIDAKNEAVHLIEVMKDFTKHAQRQNDELGVELDRLSLNYTLTNHEQETVRELGEQIKAIIKQYRDDAEAVTNKTAVYSQVLDRQKSNQKNLTEIEKSQEKLNDEVAKLQTDEQRARQMLQKYSTQIRTIHRQVEQLNLPGLPKDYLDYFFGVSDEIKKLADELNEYKINMDEITKQLIIVESDLDTLNDKTDILRDSAELTERFQQYANRFSDNEKIAAAAKKSQELFKQFNYTASLEAIATVLEEIEPGSYKRIEDTYYREIGKN</sequence>
<keyword evidence="4 6" id="KW-0472">Membrane</keyword>
<evidence type="ECO:0000256" key="2">
    <source>
        <dbReference type="ARBA" id="ARBA00022989"/>
    </source>
</evidence>
<evidence type="ECO:0000256" key="1">
    <source>
        <dbReference type="ARBA" id="ARBA00022692"/>
    </source>
</evidence>
<protein>
    <recommendedName>
        <fullName evidence="6">Septation ring formation regulator EzrA</fullName>
    </recommendedName>
</protein>
<evidence type="ECO:0000313" key="8">
    <source>
        <dbReference type="EMBL" id="KEK16761.1"/>
    </source>
</evidence>
<feature type="topological domain" description="Cytoplasmic" evidence="6">
    <location>
        <begin position="27"/>
        <end position="570"/>
    </location>
</feature>
<dbReference type="GO" id="GO:0005940">
    <property type="term" value="C:septin ring"/>
    <property type="evidence" value="ECO:0007669"/>
    <property type="project" value="InterPro"/>
</dbReference>
<organism evidence="8 9">
    <name type="scientific">Limosilactobacillus reuteri</name>
    <name type="common">Lactobacillus reuteri</name>
    <dbReference type="NCBI Taxonomy" id="1598"/>
    <lineage>
        <taxon>Bacteria</taxon>
        <taxon>Bacillati</taxon>
        <taxon>Bacillota</taxon>
        <taxon>Bacilli</taxon>
        <taxon>Lactobacillales</taxon>
        <taxon>Lactobacillaceae</taxon>
        <taxon>Limosilactobacillus</taxon>
    </lineage>
</organism>
<keyword evidence="6" id="KW-0131">Cell cycle</keyword>
<feature type="coiled-coil region" evidence="6">
    <location>
        <begin position="254"/>
        <end position="288"/>
    </location>
</feature>
<keyword evidence="2 6" id="KW-1133">Transmembrane helix</keyword>
<evidence type="ECO:0000256" key="7">
    <source>
        <dbReference type="SAM" id="Phobius"/>
    </source>
</evidence>
<proteinExistence type="inferred from homology"/>
<comment type="subcellular location">
    <subcellularLocation>
        <location evidence="6">Cell membrane</location>
        <topology evidence="6">Single-pass membrane protein</topology>
    </subcellularLocation>
    <text evidence="6">Colocalized with FtsZ to the nascent septal site.</text>
</comment>